<accession>A0A090YIW0</accession>
<dbReference type="EMBL" id="QVOD01000021">
    <property type="protein sequence ID" value="RFT65802.1"/>
    <property type="molecule type" value="Genomic_DNA"/>
</dbReference>
<sequence length="162" mass="18626">MLKKVSKIVLMGSIVLSLGACTEVKNNNTSKQEDIQNKVYKVGETVDVDGLQVTLDSVQLGYPDYSKDKKKDDILGIVFTVKNNSKKEIPFAFYEFEITDKKGTKFKEYKYDSFISKKIAPDEKIQDVMLFDVAKENTYIATYRPEFTHENRTIKFELKPTN</sequence>
<feature type="signal peptide" evidence="2">
    <location>
        <begin position="1"/>
        <end position="22"/>
    </location>
</feature>
<dbReference type="Proteomes" id="UP000264294">
    <property type="component" value="Unassembled WGS sequence"/>
</dbReference>
<evidence type="ECO:0000313" key="7">
    <source>
        <dbReference type="Proteomes" id="UP000264294"/>
    </source>
</evidence>
<dbReference type="InterPro" id="IPR029050">
    <property type="entry name" value="Immunoprotect_excell_Ig-like"/>
</dbReference>
<reference evidence="4 6" key="1">
    <citation type="submission" date="2014-04" db="EMBL/GenBank/DDBJ databases">
        <authorList>
            <person name="Bishop-Lilly K.A."/>
            <person name="Broomall S.M."/>
            <person name="Chain P.S."/>
            <person name="Chertkov O."/>
            <person name="Coyne S.R."/>
            <person name="Daligault H.E."/>
            <person name="Davenport K.W."/>
            <person name="Erkkila T."/>
            <person name="Frey K.G."/>
            <person name="Gibbons H.S."/>
            <person name="Gu W."/>
            <person name="Jaissle J."/>
            <person name="Johnson S.L."/>
            <person name="Koroleva G.I."/>
            <person name="Ladner J.T."/>
            <person name="Lo C.-C."/>
            <person name="Minogue T.D."/>
            <person name="Munk C."/>
            <person name="Palacios G.F."/>
            <person name="Redden C.L."/>
            <person name="Rosenzweig C.N."/>
            <person name="Scholz M.B."/>
            <person name="Teshima H."/>
            <person name="Xu Y."/>
        </authorList>
    </citation>
    <scope>NUCLEOTIDE SEQUENCE [LARGE SCALE GENOMIC DNA]</scope>
    <source>
        <strain evidence="4 6">BHP</strain>
    </source>
</reference>
<keyword evidence="1 2" id="KW-0732">Signal</keyword>
<keyword evidence="7" id="KW-1185">Reference proteome</keyword>
<dbReference type="Gene3D" id="2.60.40.1240">
    <property type="match status" value="1"/>
</dbReference>
<evidence type="ECO:0000313" key="4">
    <source>
        <dbReference type="EMBL" id="KFM98763.1"/>
    </source>
</evidence>
<dbReference type="RefSeq" id="WP_042981564.1">
    <property type="nucleotide sequence ID" value="NZ_JMQC01000008.1"/>
</dbReference>
<evidence type="ECO:0000313" key="6">
    <source>
        <dbReference type="Proteomes" id="UP000029389"/>
    </source>
</evidence>
<dbReference type="InterPro" id="IPR029051">
    <property type="entry name" value="DUF4352"/>
</dbReference>
<name>A0A090YIW0_9BACI</name>
<evidence type="ECO:0000256" key="1">
    <source>
        <dbReference type="ARBA" id="ARBA00022729"/>
    </source>
</evidence>
<dbReference type="Proteomes" id="UP000029389">
    <property type="component" value="Unassembled WGS sequence"/>
</dbReference>
<comment type="caution">
    <text evidence="4">The sequence shown here is derived from an EMBL/GenBank/DDBJ whole genome shotgun (WGS) entry which is preliminary data.</text>
</comment>
<feature type="chain" id="PRO_5039133316" evidence="2">
    <location>
        <begin position="23"/>
        <end position="162"/>
    </location>
</feature>
<dbReference type="EMBL" id="JMQC01000008">
    <property type="protein sequence ID" value="KFM98763.1"/>
    <property type="molecule type" value="Genomic_DNA"/>
</dbReference>
<reference evidence="5 7" key="2">
    <citation type="submission" date="2018-08" db="EMBL/GenBank/DDBJ databases">
        <title>Bacillus clarus sp. nov. strain PS00077A.</title>
        <authorList>
            <person name="Mendez Acevedo M."/>
            <person name="Carroll L."/>
            <person name="Mukherjee M."/>
            <person name="Wiedmann M."/>
            <person name="Kovac J."/>
        </authorList>
    </citation>
    <scope>NUCLEOTIDE SEQUENCE [LARGE SCALE GENOMIC DNA]</scope>
    <source>
        <strain evidence="5 7">PS00077A</strain>
    </source>
</reference>
<dbReference type="Pfam" id="PF11611">
    <property type="entry name" value="DUF4352"/>
    <property type="match status" value="1"/>
</dbReference>
<evidence type="ECO:0000313" key="5">
    <source>
        <dbReference type="EMBL" id="RFT65802.1"/>
    </source>
</evidence>
<evidence type="ECO:0000256" key="2">
    <source>
        <dbReference type="SAM" id="SignalP"/>
    </source>
</evidence>
<feature type="domain" description="DUF4352" evidence="3">
    <location>
        <begin position="40"/>
        <end position="147"/>
    </location>
</feature>
<gene>
    <name evidence="5" type="ORF">D0U04_17335</name>
    <name evidence="4" type="ORF">DJ93_2856</name>
</gene>
<proteinExistence type="predicted"/>
<dbReference type="PATRIC" id="fig|1405.8.peg.2978"/>
<dbReference type="PROSITE" id="PS51257">
    <property type="entry name" value="PROKAR_LIPOPROTEIN"/>
    <property type="match status" value="1"/>
</dbReference>
<dbReference type="AlphaFoldDB" id="A0A090YIW0"/>
<protein>
    <submittedName>
        <fullName evidence="5">DUF4352 domain-containing protein</fullName>
    </submittedName>
</protein>
<evidence type="ECO:0000259" key="3">
    <source>
        <dbReference type="Pfam" id="PF11611"/>
    </source>
</evidence>
<organism evidence="4 6">
    <name type="scientific">Bacillus clarus</name>
    <dbReference type="NCBI Taxonomy" id="2338372"/>
    <lineage>
        <taxon>Bacteria</taxon>
        <taxon>Bacillati</taxon>
        <taxon>Bacillota</taxon>
        <taxon>Bacilli</taxon>
        <taxon>Bacillales</taxon>
        <taxon>Bacillaceae</taxon>
        <taxon>Bacillus</taxon>
        <taxon>Bacillus cereus group</taxon>
    </lineage>
</organism>